<dbReference type="OrthoDB" id="3078708at2"/>
<dbReference type="RefSeq" id="WP_014016184.1">
    <property type="nucleotide sequence ID" value="NZ_AP031433.1"/>
</dbReference>
<dbReference type="AlphaFoldDB" id="A0A269TDR5"/>
<dbReference type="Proteomes" id="UP000238358">
    <property type="component" value="Chromosome"/>
</dbReference>
<evidence type="ECO:0000313" key="2">
    <source>
        <dbReference type="Proteomes" id="UP000238358"/>
    </source>
</evidence>
<reference evidence="1 2" key="1">
    <citation type="journal article" date="2018" name="Genome Announc.">
        <title>Complete genomes of two Megasphaera elsdenii strains, NCIMB 702410 and ATCC 25940.</title>
        <authorList>
            <person name="Hatmaker E.A."/>
            <person name="O'Dell K."/>
            <person name="Riley L.A."/>
            <person name="Klingeman D.M."/>
            <person name="Guss A.M."/>
        </authorList>
    </citation>
    <scope>NUCLEOTIDE SEQUENCE [LARGE SCALE GENOMIC DNA]</scope>
    <source>
        <strain evidence="1 2">NCIMB702410</strain>
    </source>
</reference>
<organism evidence="1 2">
    <name type="scientific">Megasphaera elsdenii</name>
    <dbReference type="NCBI Taxonomy" id="907"/>
    <lineage>
        <taxon>Bacteria</taxon>
        <taxon>Bacillati</taxon>
        <taxon>Bacillota</taxon>
        <taxon>Negativicutes</taxon>
        <taxon>Veillonellales</taxon>
        <taxon>Veillonellaceae</taxon>
        <taxon>Megasphaera</taxon>
    </lineage>
</organism>
<evidence type="ECO:0000313" key="1">
    <source>
        <dbReference type="EMBL" id="AVO26434.1"/>
    </source>
</evidence>
<dbReference type="EMBL" id="CP027569">
    <property type="protein sequence ID" value="AVO26434.1"/>
    <property type="molecule type" value="Genomic_DNA"/>
</dbReference>
<dbReference type="GeneID" id="97492193"/>
<sequence length="68" mass="7854">MDEKVRQNLVDAGCSEGFIDDYAAAGSGSEQLCRLRQHRKELLRRIHDGQRQLDCLDYLIYQVKRGKS</sequence>
<gene>
    <name evidence="1" type="ORF">C6Y28_01695</name>
</gene>
<protein>
    <submittedName>
        <fullName evidence="1">Uncharacterized protein</fullName>
    </submittedName>
</protein>
<accession>A0A269TDR5</accession>
<proteinExistence type="predicted"/>
<name>A0A269TDR5_MEGEL</name>